<protein>
    <submittedName>
        <fullName evidence="1">Uncharacterized protein</fullName>
    </submittedName>
</protein>
<dbReference type="InterPro" id="IPR016477">
    <property type="entry name" value="Fructo-/Ketosamine-3-kinase"/>
</dbReference>
<accession>A0A9W9JFI1</accession>
<organism evidence="1 2">
    <name type="scientific">Penicillium cinerascens</name>
    <dbReference type="NCBI Taxonomy" id="70096"/>
    <lineage>
        <taxon>Eukaryota</taxon>
        <taxon>Fungi</taxon>
        <taxon>Dikarya</taxon>
        <taxon>Ascomycota</taxon>
        <taxon>Pezizomycotina</taxon>
        <taxon>Eurotiomycetes</taxon>
        <taxon>Eurotiomycetidae</taxon>
        <taxon>Eurotiales</taxon>
        <taxon>Aspergillaceae</taxon>
        <taxon>Penicillium</taxon>
    </lineage>
</organism>
<dbReference type="AlphaFoldDB" id="A0A9W9JFI1"/>
<evidence type="ECO:0000313" key="1">
    <source>
        <dbReference type="EMBL" id="KAJ5195424.1"/>
    </source>
</evidence>
<reference evidence="1" key="2">
    <citation type="journal article" date="2023" name="IMA Fungus">
        <title>Comparative genomic study of the Penicillium genus elucidates a diverse pangenome and 15 lateral gene transfer events.</title>
        <authorList>
            <person name="Petersen C."/>
            <person name="Sorensen T."/>
            <person name="Nielsen M.R."/>
            <person name="Sondergaard T.E."/>
            <person name="Sorensen J.L."/>
            <person name="Fitzpatrick D.A."/>
            <person name="Frisvad J.C."/>
            <person name="Nielsen K.L."/>
        </authorList>
    </citation>
    <scope>NUCLEOTIDE SEQUENCE</scope>
    <source>
        <strain evidence="1">IBT 15544</strain>
    </source>
</reference>
<dbReference type="Pfam" id="PF03881">
    <property type="entry name" value="Fructosamin_kin"/>
    <property type="match status" value="1"/>
</dbReference>
<dbReference type="GeneID" id="83183225"/>
<dbReference type="Gene3D" id="3.90.1200.10">
    <property type="match status" value="1"/>
</dbReference>
<keyword evidence="2" id="KW-1185">Reference proteome</keyword>
<dbReference type="OrthoDB" id="5772781at2759"/>
<reference evidence="1" key="1">
    <citation type="submission" date="2022-12" db="EMBL/GenBank/DDBJ databases">
        <authorList>
            <person name="Petersen C."/>
        </authorList>
    </citation>
    <scope>NUCLEOTIDE SEQUENCE</scope>
    <source>
        <strain evidence="1">IBT 15544</strain>
    </source>
</reference>
<proteinExistence type="predicted"/>
<dbReference type="EMBL" id="JAPQKR010000015">
    <property type="protein sequence ID" value="KAJ5195424.1"/>
    <property type="molecule type" value="Genomic_DNA"/>
</dbReference>
<name>A0A9W9JFI1_9EURO</name>
<evidence type="ECO:0000313" key="2">
    <source>
        <dbReference type="Proteomes" id="UP001150904"/>
    </source>
</evidence>
<gene>
    <name evidence="1" type="ORF">N7498_008862</name>
</gene>
<dbReference type="RefSeq" id="XP_058305912.1">
    <property type="nucleotide sequence ID" value="XM_058455924.1"/>
</dbReference>
<sequence>MTPETIQLVDKAIRETLAAAMSSKPHDIDPRKPLHASGGKLIDYGQLIHLKLWDFEIAFSLHGQLHDERSFLIKVISRELGHEYDQGYALLPLEFPEVIDDMPDTQKFAALSSKLHQKNASPTGSFGFHVTIYAGNLTQFVASEDSWETFFAKTMRQALGLEIEREGPSEELDVLSRSLFERVIPSPLTRWSHMNVSEI</sequence>
<dbReference type="Proteomes" id="UP001150904">
    <property type="component" value="Unassembled WGS sequence"/>
</dbReference>
<comment type="caution">
    <text evidence="1">The sequence shown here is derived from an EMBL/GenBank/DDBJ whole genome shotgun (WGS) entry which is preliminary data.</text>
</comment>